<dbReference type="EMBL" id="LQZE01000291">
    <property type="protein sequence ID" value="KXU14715.1"/>
    <property type="molecule type" value="Genomic_DNA"/>
</dbReference>
<accession>A0A139RJ69</accession>
<evidence type="ECO:0000313" key="3">
    <source>
        <dbReference type="Proteomes" id="UP000072989"/>
    </source>
</evidence>
<dbReference type="InterPro" id="IPR001584">
    <property type="entry name" value="Integrase_cat-core"/>
</dbReference>
<comment type="caution">
    <text evidence="2">The sequence shown here is derived from an EMBL/GenBank/DDBJ whole genome shotgun (WGS) entry which is preliminary data.</text>
</comment>
<sequence>MRSWRPFFGITHLLSQARCPYNNAVAESTYRSFKLGFIKQATFYSLEELILKTKAYVHW</sequence>
<organism evidence="2 3">
    <name type="scientific">Streptococcus oralis</name>
    <dbReference type="NCBI Taxonomy" id="1303"/>
    <lineage>
        <taxon>Bacteria</taxon>
        <taxon>Bacillati</taxon>
        <taxon>Bacillota</taxon>
        <taxon>Bacilli</taxon>
        <taxon>Lactobacillales</taxon>
        <taxon>Streptococcaceae</taxon>
        <taxon>Streptococcus</taxon>
    </lineage>
</organism>
<dbReference type="PATRIC" id="fig|1303.87.peg.1592"/>
<dbReference type="Proteomes" id="UP000072989">
    <property type="component" value="Unassembled WGS sequence"/>
</dbReference>
<dbReference type="Pfam" id="PF13683">
    <property type="entry name" value="rve_3"/>
    <property type="match status" value="1"/>
</dbReference>
<evidence type="ECO:0000313" key="2">
    <source>
        <dbReference type="EMBL" id="KXU14715.1"/>
    </source>
</evidence>
<name>A0A139RJ69_STROR</name>
<reference evidence="2 3" key="1">
    <citation type="submission" date="2016-01" db="EMBL/GenBank/DDBJ databases">
        <title>Highly variable Streptococcus oralis are common among viridans streptococci isolated from primates.</title>
        <authorList>
            <person name="Denapaite D."/>
            <person name="Rieger M."/>
            <person name="Koendgen S."/>
            <person name="Brueckner R."/>
            <person name="Ochigava I."/>
            <person name="Kappeler P."/>
            <person name="Maetz-Rensing K."/>
            <person name="Leendertz F."/>
            <person name="Hakenbeck R."/>
        </authorList>
    </citation>
    <scope>NUCLEOTIDE SEQUENCE [LARGE SCALE GENOMIC DNA]</scope>
    <source>
        <strain evidence="2 3">DD17</strain>
    </source>
</reference>
<dbReference type="InterPro" id="IPR012337">
    <property type="entry name" value="RNaseH-like_sf"/>
</dbReference>
<dbReference type="GO" id="GO:0015074">
    <property type="term" value="P:DNA integration"/>
    <property type="evidence" value="ECO:0007669"/>
    <property type="project" value="InterPro"/>
</dbReference>
<proteinExistence type="predicted"/>
<dbReference type="AlphaFoldDB" id="A0A139RJ69"/>
<gene>
    <name evidence="2" type="ORF">SORDD17_01322</name>
</gene>
<protein>
    <submittedName>
        <fullName evidence="2">Mobile element protein</fullName>
    </submittedName>
</protein>
<feature type="domain" description="Integrase catalytic" evidence="1">
    <location>
        <begin position="9"/>
        <end position="59"/>
    </location>
</feature>
<evidence type="ECO:0000259" key="1">
    <source>
        <dbReference type="Pfam" id="PF13683"/>
    </source>
</evidence>
<dbReference type="SUPFAM" id="SSF53098">
    <property type="entry name" value="Ribonuclease H-like"/>
    <property type="match status" value="1"/>
</dbReference>